<keyword evidence="3" id="KW-1185">Reference proteome</keyword>
<organism evidence="2 3">
    <name type="scientific">Syncephalis pseudoplumigaleata</name>
    <dbReference type="NCBI Taxonomy" id="1712513"/>
    <lineage>
        <taxon>Eukaryota</taxon>
        <taxon>Fungi</taxon>
        <taxon>Fungi incertae sedis</taxon>
        <taxon>Zoopagomycota</taxon>
        <taxon>Zoopagomycotina</taxon>
        <taxon>Zoopagomycetes</taxon>
        <taxon>Zoopagales</taxon>
        <taxon>Piptocephalidaceae</taxon>
        <taxon>Syncephalis</taxon>
    </lineage>
</organism>
<reference evidence="3" key="1">
    <citation type="journal article" date="2018" name="Nat. Microbiol.">
        <title>Leveraging single-cell genomics to expand the fungal tree of life.</title>
        <authorList>
            <person name="Ahrendt S.R."/>
            <person name="Quandt C.A."/>
            <person name="Ciobanu D."/>
            <person name="Clum A."/>
            <person name="Salamov A."/>
            <person name="Andreopoulos B."/>
            <person name="Cheng J.F."/>
            <person name="Woyke T."/>
            <person name="Pelin A."/>
            <person name="Henrissat B."/>
            <person name="Reynolds N.K."/>
            <person name="Benny G.L."/>
            <person name="Smith M.E."/>
            <person name="James T.Y."/>
            <person name="Grigoriev I.V."/>
        </authorList>
    </citation>
    <scope>NUCLEOTIDE SEQUENCE [LARGE SCALE GENOMIC DNA]</scope>
    <source>
        <strain evidence="3">Benny S71-1</strain>
    </source>
</reference>
<sequence length="110" mass="12279">MEDTAGTAQHVGPRYQSKVDTTTPEYKENYAAMQQLVEQLNERLTTEGTYQGKEHHVQRHMQRGQLLARERVELLLDPDSPFLELLPLAGWGQDGMTVGGSMVAGIGLVR</sequence>
<evidence type="ECO:0000313" key="2">
    <source>
        <dbReference type="EMBL" id="RKP26303.1"/>
    </source>
</evidence>
<accession>A0A4P9Z1D4</accession>
<dbReference type="InterPro" id="IPR045190">
    <property type="entry name" value="MCCB/AccD1-like"/>
</dbReference>
<evidence type="ECO:0000256" key="1">
    <source>
        <dbReference type="SAM" id="MobiDB-lite"/>
    </source>
</evidence>
<dbReference type="AlphaFoldDB" id="A0A4P9Z1D4"/>
<proteinExistence type="predicted"/>
<dbReference type="SUPFAM" id="SSF52096">
    <property type="entry name" value="ClpP/crotonase"/>
    <property type="match status" value="1"/>
</dbReference>
<dbReference type="EMBL" id="KZ989458">
    <property type="protein sequence ID" value="RKP26303.1"/>
    <property type="molecule type" value="Genomic_DNA"/>
</dbReference>
<dbReference type="Gene3D" id="3.90.226.10">
    <property type="entry name" value="2-enoyl-CoA Hydratase, Chain A, domain 1"/>
    <property type="match status" value="1"/>
</dbReference>
<dbReference type="Proteomes" id="UP000278143">
    <property type="component" value="Unassembled WGS sequence"/>
</dbReference>
<name>A0A4P9Z1D4_9FUNG</name>
<dbReference type="OrthoDB" id="2404986at2759"/>
<dbReference type="InterPro" id="IPR029045">
    <property type="entry name" value="ClpP/crotonase-like_dom_sf"/>
</dbReference>
<feature type="region of interest" description="Disordered" evidence="1">
    <location>
        <begin position="1"/>
        <end position="23"/>
    </location>
</feature>
<dbReference type="PANTHER" id="PTHR22855">
    <property type="entry name" value="ACETYL, PROPIONYL, PYRUVATE, AND GLUTACONYL CARBOXYLASE-RELATED"/>
    <property type="match status" value="1"/>
</dbReference>
<evidence type="ECO:0000313" key="3">
    <source>
        <dbReference type="Proteomes" id="UP000278143"/>
    </source>
</evidence>
<protein>
    <submittedName>
        <fullName evidence="2">Uncharacterized protein</fullName>
    </submittedName>
</protein>
<gene>
    <name evidence="2" type="ORF">SYNPS1DRAFT_21905</name>
</gene>